<proteinExistence type="predicted"/>
<name>A0A164T7L8_DAUCS</name>
<organism evidence="1 2">
    <name type="scientific">Daucus carota subsp. sativus</name>
    <name type="common">Carrot</name>
    <dbReference type="NCBI Taxonomy" id="79200"/>
    <lineage>
        <taxon>Eukaryota</taxon>
        <taxon>Viridiplantae</taxon>
        <taxon>Streptophyta</taxon>
        <taxon>Embryophyta</taxon>
        <taxon>Tracheophyta</taxon>
        <taxon>Spermatophyta</taxon>
        <taxon>Magnoliopsida</taxon>
        <taxon>eudicotyledons</taxon>
        <taxon>Gunneridae</taxon>
        <taxon>Pentapetalae</taxon>
        <taxon>asterids</taxon>
        <taxon>campanulids</taxon>
        <taxon>Apiales</taxon>
        <taxon>Apiaceae</taxon>
        <taxon>Apioideae</taxon>
        <taxon>Scandiceae</taxon>
        <taxon>Daucinae</taxon>
        <taxon>Daucus</taxon>
        <taxon>Daucus sect. Daucus</taxon>
    </lineage>
</organism>
<reference evidence="1" key="2">
    <citation type="submission" date="2022-03" db="EMBL/GenBank/DDBJ databases">
        <title>Draft title - Genomic analysis of global carrot germplasm unveils the trajectory of domestication and the origin of high carotenoid orange carrot.</title>
        <authorList>
            <person name="Iorizzo M."/>
            <person name="Ellison S."/>
            <person name="Senalik D."/>
            <person name="Macko-Podgorni A."/>
            <person name="Grzebelus D."/>
            <person name="Bostan H."/>
            <person name="Rolling W."/>
            <person name="Curaba J."/>
            <person name="Simon P."/>
        </authorList>
    </citation>
    <scope>NUCLEOTIDE SEQUENCE</scope>
    <source>
        <tissue evidence="1">Leaf</tissue>
    </source>
</reference>
<evidence type="ECO:0000313" key="2">
    <source>
        <dbReference type="Proteomes" id="UP000077755"/>
    </source>
</evidence>
<sequence>MKKAIAVDEFDLEEEEQQAHQAERERVGGWGAWGSRRGRMPMELDDDDMFADGAISDHRRVRDTDFYNSFDDDFDDHDIN</sequence>
<dbReference type="Proteomes" id="UP000077755">
    <property type="component" value="Chromosome 7"/>
</dbReference>
<reference evidence="1" key="1">
    <citation type="journal article" date="2016" name="Nat. Genet.">
        <title>A high-quality carrot genome assembly provides new insights into carotenoid accumulation and asterid genome evolution.</title>
        <authorList>
            <person name="Iorizzo M."/>
            <person name="Ellison S."/>
            <person name="Senalik D."/>
            <person name="Zeng P."/>
            <person name="Satapoomin P."/>
            <person name="Huang J."/>
            <person name="Bowman M."/>
            <person name="Iovene M."/>
            <person name="Sanseverino W."/>
            <person name="Cavagnaro P."/>
            <person name="Yildiz M."/>
            <person name="Macko-Podgorni A."/>
            <person name="Moranska E."/>
            <person name="Grzebelus E."/>
            <person name="Grzebelus D."/>
            <person name="Ashrafi H."/>
            <person name="Zheng Z."/>
            <person name="Cheng S."/>
            <person name="Spooner D."/>
            <person name="Van Deynze A."/>
            <person name="Simon P."/>
        </authorList>
    </citation>
    <scope>NUCLEOTIDE SEQUENCE</scope>
    <source>
        <tissue evidence="1">Leaf</tissue>
    </source>
</reference>
<gene>
    <name evidence="1" type="ORF">DCAR_0728086</name>
</gene>
<dbReference type="AlphaFoldDB" id="A0A164T7L8"/>
<dbReference type="EMBL" id="CP093349">
    <property type="protein sequence ID" value="WOH08642.1"/>
    <property type="molecule type" value="Genomic_DNA"/>
</dbReference>
<evidence type="ECO:0000313" key="1">
    <source>
        <dbReference type="EMBL" id="WOH08642.1"/>
    </source>
</evidence>
<dbReference type="Gramene" id="KZM87167">
    <property type="protein sequence ID" value="KZM87167"/>
    <property type="gene ID" value="DCAR_024301"/>
</dbReference>
<accession>A0A164T7L8</accession>
<protein>
    <submittedName>
        <fullName evidence="1">Uncharacterized protein</fullName>
    </submittedName>
</protein>
<keyword evidence="2" id="KW-1185">Reference proteome</keyword>